<comment type="caution">
    <text evidence="2">The sequence shown here is derived from an EMBL/GenBank/DDBJ whole genome shotgun (WGS) entry which is preliminary data.</text>
</comment>
<dbReference type="Gramene" id="PRQ17153">
    <property type="protein sequence ID" value="PRQ17153"/>
    <property type="gene ID" value="RchiOBHm_Chr7g0191961"/>
</dbReference>
<protein>
    <submittedName>
        <fullName evidence="2">Uncharacterized protein</fullName>
    </submittedName>
</protein>
<keyword evidence="1" id="KW-1133">Transmembrane helix</keyword>
<evidence type="ECO:0000256" key="1">
    <source>
        <dbReference type="SAM" id="Phobius"/>
    </source>
</evidence>
<feature type="transmembrane region" description="Helical" evidence="1">
    <location>
        <begin position="52"/>
        <end position="69"/>
    </location>
</feature>
<evidence type="ECO:0000313" key="3">
    <source>
        <dbReference type="Proteomes" id="UP000238479"/>
    </source>
</evidence>
<keyword evidence="1" id="KW-0812">Transmembrane</keyword>
<dbReference type="AlphaFoldDB" id="A0A2P6P5E7"/>
<keyword evidence="1" id="KW-0472">Membrane</keyword>
<dbReference type="EMBL" id="PDCK01000045">
    <property type="protein sequence ID" value="PRQ17153.1"/>
    <property type="molecule type" value="Genomic_DNA"/>
</dbReference>
<dbReference type="Proteomes" id="UP000238479">
    <property type="component" value="Chromosome 7"/>
</dbReference>
<gene>
    <name evidence="2" type="ORF">RchiOBHm_Chr7g0191961</name>
</gene>
<accession>A0A2P6P5E7</accession>
<reference evidence="2 3" key="1">
    <citation type="journal article" date="2018" name="Nat. Genet.">
        <title>The Rosa genome provides new insights in the design of modern roses.</title>
        <authorList>
            <person name="Bendahmane M."/>
        </authorList>
    </citation>
    <scope>NUCLEOTIDE SEQUENCE [LARGE SCALE GENOMIC DNA]</scope>
    <source>
        <strain evidence="3">cv. Old Blush</strain>
    </source>
</reference>
<evidence type="ECO:0000313" key="2">
    <source>
        <dbReference type="EMBL" id="PRQ17153.1"/>
    </source>
</evidence>
<keyword evidence="3" id="KW-1185">Reference proteome</keyword>
<name>A0A2P6P5E7_ROSCH</name>
<sequence length="82" mass="9554">MIFITEQNPYLFYIYIFISASSPDRPLFFYSAAPPRKNRGSPLGLLSLPPSLPFFLFCLVFFWVFRGFSLKLQRIIIKSITP</sequence>
<organism evidence="2 3">
    <name type="scientific">Rosa chinensis</name>
    <name type="common">China rose</name>
    <dbReference type="NCBI Taxonomy" id="74649"/>
    <lineage>
        <taxon>Eukaryota</taxon>
        <taxon>Viridiplantae</taxon>
        <taxon>Streptophyta</taxon>
        <taxon>Embryophyta</taxon>
        <taxon>Tracheophyta</taxon>
        <taxon>Spermatophyta</taxon>
        <taxon>Magnoliopsida</taxon>
        <taxon>eudicotyledons</taxon>
        <taxon>Gunneridae</taxon>
        <taxon>Pentapetalae</taxon>
        <taxon>rosids</taxon>
        <taxon>fabids</taxon>
        <taxon>Rosales</taxon>
        <taxon>Rosaceae</taxon>
        <taxon>Rosoideae</taxon>
        <taxon>Rosoideae incertae sedis</taxon>
        <taxon>Rosa</taxon>
    </lineage>
</organism>
<feature type="transmembrane region" description="Helical" evidence="1">
    <location>
        <begin position="12"/>
        <end position="32"/>
    </location>
</feature>
<proteinExistence type="predicted"/>